<dbReference type="AlphaFoldDB" id="A0A834CES4"/>
<evidence type="ECO:0000313" key="2">
    <source>
        <dbReference type="Proteomes" id="UP000646548"/>
    </source>
</evidence>
<accession>A0A834CES4</accession>
<reference evidence="1" key="1">
    <citation type="journal article" name="BMC Genomics">
        <title>Long-read sequencing and de novo genome assembly of marine medaka (Oryzias melastigma).</title>
        <authorList>
            <person name="Liang P."/>
            <person name="Saqib H.S.A."/>
            <person name="Ni X."/>
            <person name="Shen Y."/>
        </authorList>
    </citation>
    <scope>NUCLEOTIDE SEQUENCE</scope>
    <source>
        <strain evidence="1">Bigg-433</strain>
    </source>
</reference>
<dbReference type="Proteomes" id="UP000646548">
    <property type="component" value="Unassembled WGS sequence"/>
</dbReference>
<gene>
    <name evidence="1" type="ORF">FQA47_021252</name>
</gene>
<proteinExistence type="predicted"/>
<dbReference type="EMBL" id="WKFB01000340">
    <property type="protein sequence ID" value="KAF6726203.1"/>
    <property type="molecule type" value="Genomic_DNA"/>
</dbReference>
<name>A0A834CES4_ORYME</name>
<organism evidence="1 2">
    <name type="scientific">Oryzias melastigma</name>
    <name type="common">Marine medaka</name>
    <dbReference type="NCBI Taxonomy" id="30732"/>
    <lineage>
        <taxon>Eukaryota</taxon>
        <taxon>Metazoa</taxon>
        <taxon>Chordata</taxon>
        <taxon>Craniata</taxon>
        <taxon>Vertebrata</taxon>
        <taxon>Euteleostomi</taxon>
        <taxon>Actinopterygii</taxon>
        <taxon>Neopterygii</taxon>
        <taxon>Teleostei</taxon>
        <taxon>Neoteleostei</taxon>
        <taxon>Acanthomorphata</taxon>
        <taxon>Ovalentaria</taxon>
        <taxon>Atherinomorphae</taxon>
        <taxon>Beloniformes</taxon>
        <taxon>Adrianichthyidae</taxon>
        <taxon>Oryziinae</taxon>
        <taxon>Oryzias</taxon>
    </lineage>
</organism>
<comment type="caution">
    <text evidence="1">The sequence shown here is derived from an EMBL/GenBank/DDBJ whole genome shotgun (WGS) entry which is preliminary data.</text>
</comment>
<evidence type="ECO:0000313" key="1">
    <source>
        <dbReference type="EMBL" id="KAF6726203.1"/>
    </source>
</evidence>
<protein>
    <submittedName>
        <fullName evidence="1">Uncharacterized protein</fullName>
    </submittedName>
</protein>
<sequence length="95" mass="10666">MEQLRSAETLSAWKPNTRCCVTETSAALQLQTLFHETPTAGDMNVQSLYLYKCFSPLRCYANHDRPYLPGSTGDLAVLSAHIYGNEVSHRSQIYP</sequence>